<sequence length="86" mass="9858">MQFKASQRLRNPNEEHLNFDERADTDAAVFEQANYLPTTSEQDRLLQQSQLNVNERANTVAPSQSNRPPTSVDMLQQLYPVHDSTL</sequence>
<feature type="compositionally biased region" description="Polar residues" evidence="1">
    <location>
        <begin position="1"/>
        <end position="10"/>
    </location>
</feature>
<feature type="region of interest" description="Disordered" evidence="1">
    <location>
        <begin position="57"/>
        <end position="86"/>
    </location>
</feature>
<accession>A0A914YLU0</accession>
<evidence type="ECO:0000256" key="1">
    <source>
        <dbReference type="SAM" id="MobiDB-lite"/>
    </source>
</evidence>
<dbReference type="Proteomes" id="UP000887577">
    <property type="component" value="Unplaced"/>
</dbReference>
<dbReference type="WBParaSite" id="PSU_v2.g20531.t1">
    <property type="protein sequence ID" value="PSU_v2.g20531.t1"/>
    <property type="gene ID" value="PSU_v2.g20531"/>
</dbReference>
<feature type="compositionally biased region" description="Basic and acidic residues" evidence="1">
    <location>
        <begin position="11"/>
        <end position="23"/>
    </location>
</feature>
<feature type="compositionally biased region" description="Polar residues" evidence="1">
    <location>
        <begin position="57"/>
        <end position="69"/>
    </location>
</feature>
<name>A0A914YLU0_9BILA</name>
<keyword evidence="2" id="KW-1185">Reference proteome</keyword>
<dbReference type="AlphaFoldDB" id="A0A914YLU0"/>
<evidence type="ECO:0000313" key="3">
    <source>
        <dbReference type="WBParaSite" id="PSU_v2.g20531.t1"/>
    </source>
</evidence>
<feature type="region of interest" description="Disordered" evidence="1">
    <location>
        <begin position="1"/>
        <end position="23"/>
    </location>
</feature>
<organism evidence="2 3">
    <name type="scientific">Panagrolaimus superbus</name>
    <dbReference type="NCBI Taxonomy" id="310955"/>
    <lineage>
        <taxon>Eukaryota</taxon>
        <taxon>Metazoa</taxon>
        <taxon>Ecdysozoa</taxon>
        <taxon>Nematoda</taxon>
        <taxon>Chromadorea</taxon>
        <taxon>Rhabditida</taxon>
        <taxon>Tylenchina</taxon>
        <taxon>Panagrolaimomorpha</taxon>
        <taxon>Panagrolaimoidea</taxon>
        <taxon>Panagrolaimidae</taxon>
        <taxon>Panagrolaimus</taxon>
    </lineage>
</organism>
<protein>
    <submittedName>
        <fullName evidence="3">Uncharacterized protein</fullName>
    </submittedName>
</protein>
<proteinExistence type="predicted"/>
<reference evidence="3" key="1">
    <citation type="submission" date="2022-11" db="UniProtKB">
        <authorList>
            <consortium name="WormBaseParasite"/>
        </authorList>
    </citation>
    <scope>IDENTIFICATION</scope>
</reference>
<evidence type="ECO:0000313" key="2">
    <source>
        <dbReference type="Proteomes" id="UP000887577"/>
    </source>
</evidence>